<dbReference type="SUPFAM" id="SSF55186">
    <property type="entry name" value="ThrRS/AlaRS common domain"/>
    <property type="match status" value="1"/>
</dbReference>
<dbReference type="GO" id="GO:0005737">
    <property type="term" value="C:cytoplasm"/>
    <property type="evidence" value="ECO:0007669"/>
    <property type="project" value="UniProtKB-SubCell"/>
</dbReference>
<keyword evidence="5 13" id="KW-0479">Metal-binding</keyword>
<dbReference type="PANTHER" id="PTHR11451">
    <property type="entry name" value="THREONINE-TRNA LIGASE"/>
    <property type="match status" value="1"/>
</dbReference>
<dbReference type="InterPro" id="IPR045864">
    <property type="entry name" value="aa-tRNA-synth_II/BPL/LPL"/>
</dbReference>
<dbReference type="CDD" id="cd00771">
    <property type="entry name" value="ThrRS_core"/>
    <property type="match status" value="1"/>
</dbReference>
<comment type="subunit">
    <text evidence="13">Homodimer.</text>
</comment>
<evidence type="ECO:0000256" key="5">
    <source>
        <dbReference type="ARBA" id="ARBA00022723"/>
    </source>
</evidence>
<dbReference type="Pfam" id="PF07973">
    <property type="entry name" value="tRNA_SAD"/>
    <property type="match status" value="1"/>
</dbReference>
<evidence type="ECO:0000256" key="2">
    <source>
        <dbReference type="ARBA" id="ARBA00022490"/>
    </source>
</evidence>
<accession>A0A2H0RBC5</accession>
<comment type="catalytic activity">
    <reaction evidence="12 13">
        <text>tRNA(Thr) + L-threonine + ATP = L-threonyl-tRNA(Thr) + AMP + diphosphate + H(+)</text>
        <dbReference type="Rhea" id="RHEA:24624"/>
        <dbReference type="Rhea" id="RHEA-COMP:9670"/>
        <dbReference type="Rhea" id="RHEA-COMP:9704"/>
        <dbReference type="ChEBI" id="CHEBI:15378"/>
        <dbReference type="ChEBI" id="CHEBI:30616"/>
        <dbReference type="ChEBI" id="CHEBI:33019"/>
        <dbReference type="ChEBI" id="CHEBI:57926"/>
        <dbReference type="ChEBI" id="CHEBI:78442"/>
        <dbReference type="ChEBI" id="CHEBI:78534"/>
        <dbReference type="ChEBI" id="CHEBI:456215"/>
        <dbReference type="EC" id="6.1.1.3"/>
    </reaction>
</comment>
<dbReference type="InterPro" id="IPR018163">
    <property type="entry name" value="Thr/Ala-tRNA-synth_IIc_edit"/>
</dbReference>
<keyword evidence="11 13" id="KW-0030">Aminoacyl-tRNA synthetase</keyword>
<comment type="caution">
    <text evidence="13">Lacks conserved residue(s) required for the propagation of feature annotation.</text>
</comment>
<dbReference type="PROSITE" id="PS50862">
    <property type="entry name" value="AA_TRNA_LIGASE_II"/>
    <property type="match status" value="1"/>
</dbReference>
<dbReference type="CDD" id="cd00860">
    <property type="entry name" value="ThrRS_anticodon"/>
    <property type="match status" value="1"/>
</dbReference>
<dbReference type="HAMAP" id="MF_00184">
    <property type="entry name" value="Thr_tRNA_synth"/>
    <property type="match status" value="1"/>
</dbReference>
<protein>
    <recommendedName>
        <fullName evidence="13">Threonine--tRNA ligase</fullName>
        <ecNumber evidence="13">6.1.1.3</ecNumber>
    </recommendedName>
    <alternativeName>
        <fullName evidence="13">Threonyl-tRNA synthetase</fullName>
        <shortName evidence="13">ThrRS</shortName>
    </alternativeName>
</protein>
<dbReference type="GO" id="GO:0004829">
    <property type="term" value="F:threonine-tRNA ligase activity"/>
    <property type="evidence" value="ECO:0007669"/>
    <property type="project" value="UniProtKB-UniRule"/>
</dbReference>
<feature type="coiled-coil region" evidence="14">
    <location>
        <begin position="507"/>
        <end position="540"/>
    </location>
</feature>
<keyword evidence="10 13" id="KW-0648">Protein biosynthesis</keyword>
<feature type="binding site" evidence="13">
    <location>
        <position position="332"/>
    </location>
    <ligand>
        <name>Zn(2+)</name>
        <dbReference type="ChEBI" id="CHEBI:29105"/>
        <note>catalytic</note>
    </ligand>
</feature>
<keyword evidence="8 13" id="KW-0067">ATP-binding</keyword>
<evidence type="ECO:0000256" key="8">
    <source>
        <dbReference type="ARBA" id="ARBA00022840"/>
    </source>
</evidence>
<evidence type="ECO:0000313" key="17">
    <source>
        <dbReference type="Proteomes" id="UP000230214"/>
    </source>
</evidence>
<comment type="caution">
    <text evidence="16">The sequence shown here is derived from an EMBL/GenBank/DDBJ whole genome shotgun (WGS) entry which is preliminary data.</text>
</comment>
<evidence type="ECO:0000256" key="6">
    <source>
        <dbReference type="ARBA" id="ARBA00022741"/>
    </source>
</evidence>
<dbReference type="InterPro" id="IPR036621">
    <property type="entry name" value="Anticodon-bd_dom_sf"/>
</dbReference>
<dbReference type="InterPro" id="IPR006195">
    <property type="entry name" value="aa-tRNA-synth_II"/>
</dbReference>
<evidence type="ECO:0000256" key="9">
    <source>
        <dbReference type="ARBA" id="ARBA00022884"/>
    </source>
</evidence>
<proteinExistence type="inferred from homology"/>
<dbReference type="InterPro" id="IPR004154">
    <property type="entry name" value="Anticodon-bd"/>
</dbReference>
<dbReference type="GO" id="GO:0006435">
    <property type="term" value="P:threonyl-tRNA aminoacylation"/>
    <property type="evidence" value="ECO:0007669"/>
    <property type="project" value="UniProtKB-UniRule"/>
</dbReference>
<sequence length="592" mass="68593">MENNEPQLNKIRHSAAHLLAFAVKELWKDTKIAIGPVIEEGFYYDFDFAKPISEEDLDKIEKKMLELSKQNFEFVQEWISVEKARELFKGESYKLEIIEEIEKGKRDDFGKKGEVSIYKSGSFVDLCKGPHVQKIEEVKAFKLLSLAGAYWKGDEKNKMLTRVYGTAFESKKDLEKYLEMLEEAKKRDHRRLGKELDLFTFSDLVGAGLPLYTAKGTTIRNQLYKSLLGISKKYGVQEVTIPHMAKIDLYKISGHAEKFADELFKVVSHYKEEFVLKPVNCPHHTQIYASKPRSYRDLPIRMIESTQQHRDEKPGQIGGLTRTRSFTVDDGHTFCTVNQIRQEALNICKIIEEFYKGLGLWGNHWVSLSVRDYKNMDKYIGEAKDWEKAENMIQEISNELNLKGKIMEGEAAIYGPKIDYMFKDALGNERQLATVQIDFAMPKRFGLTYINEKGEEVTPVMLHRAILGSYERFLAIIIEHFAGAFPVWLSPIQVQIITINESVLEYANKIKNELESLDIRVEIDEKQETMQNKIRKAQEQKIPYMLIVGDKEKAQNKVSIRTRENEQHNFIGILEFEKVIKNIVESKSLKTW</sequence>
<dbReference type="Proteomes" id="UP000230214">
    <property type="component" value="Unassembled WGS sequence"/>
</dbReference>
<dbReference type="Pfam" id="PF00587">
    <property type="entry name" value="tRNA-synt_2b"/>
    <property type="match status" value="1"/>
</dbReference>
<dbReference type="Pfam" id="PF03129">
    <property type="entry name" value="HGTP_anticodon"/>
    <property type="match status" value="1"/>
</dbReference>
<evidence type="ECO:0000256" key="3">
    <source>
        <dbReference type="ARBA" id="ARBA00022555"/>
    </source>
</evidence>
<dbReference type="GO" id="GO:0005524">
    <property type="term" value="F:ATP binding"/>
    <property type="evidence" value="ECO:0007669"/>
    <property type="project" value="UniProtKB-UniRule"/>
</dbReference>
<dbReference type="Gene3D" id="3.40.50.800">
    <property type="entry name" value="Anticodon-binding domain"/>
    <property type="match status" value="1"/>
</dbReference>
<dbReference type="FunFam" id="3.30.980.10:FF:000005">
    <property type="entry name" value="Threonyl-tRNA synthetase, mitochondrial"/>
    <property type="match status" value="1"/>
</dbReference>
<feature type="binding site" evidence="13">
    <location>
        <position position="281"/>
    </location>
    <ligand>
        <name>Zn(2+)</name>
        <dbReference type="ChEBI" id="CHEBI:29105"/>
        <note>catalytic</note>
    </ligand>
</feature>
<dbReference type="GO" id="GO:0046872">
    <property type="term" value="F:metal ion binding"/>
    <property type="evidence" value="ECO:0007669"/>
    <property type="project" value="UniProtKB-KW"/>
</dbReference>
<name>A0A2H0RBC5_UNCKA</name>
<dbReference type="Gene3D" id="3.30.980.10">
    <property type="entry name" value="Threonyl-trna Synthetase, Chain A, domain 2"/>
    <property type="match status" value="1"/>
</dbReference>
<dbReference type="GO" id="GO:0000049">
    <property type="term" value="F:tRNA binding"/>
    <property type="evidence" value="ECO:0007669"/>
    <property type="project" value="UniProtKB-KW"/>
</dbReference>
<comment type="subcellular location">
    <subcellularLocation>
        <location evidence="13">Cytoplasm</location>
    </subcellularLocation>
</comment>
<comment type="similarity">
    <text evidence="1 13">Belongs to the class-II aminoacyl-tRNA synthetase family.</text>
</comment>
<dbReference type="Gene3D" id="3.30.930.10">
    <property type="entry name" value="Bira Bifunctional Protein, Domain 2"/>
    <property type="match status" value="1"/>
</dbReference>
<gene>
    <name evidence="13" type="primary">thrS</name>
    <name evidence="16" type="ORF">COV24_00745</name>
</gene>
<dbReference type="SUPFAM" id="SSF55681">
    <property type="entry name" value="Class II aaRS and biotin synthetases"/>
    <property type="match status" value="1"/>
</dbReference>
<feature type="binding site" evidence="13">
    <location>
        <position position="463"/>
    </location>
    <ligand>
        <name>Zn(2+)</name>
        <dbReference type="ChEBI" id="CHEBI:29105"/>
        <note>catalytic</note>
    </ligand>
</feature>
<dbReference type="SUPFAM" id="SSF52954">
    <property type="entry name" value="Class II aaRS ABD-related"/>
    <property type="match status" value="1"/>
</dbReference>
<dbReference type="EC" id="6.1.1.3" evidence="13"/>
<evidence type="ECO:0000256" key="4">
    <source>
        <dbReference type="ARBA" id="ARBA00022598"/>
    </source>
</evidence>
<evidence type="ECO:0000256" key="1">
    <source>
        <dbReference type="ARBA" id="ARBA00008226"/>
    </source>
</evidence>
<keyword evidence="4 13" id="KW-0436">Ligase</keyword>
<keyword evidence="7 13" id="KW-0862">Zinc</keyword>
<dbReference type="Gene3D" id="3.30.54.20">
    <property type="match status" value="1"/>
</dbReference>
<keyword evidence="2 13" id="KW-0963">Cytoplasm</keyword>
<evidence type="ECO:0000259" key="15">
    <source>
        <dbReference type="PROSITE" id="PS50862"/>
    </source>
</evidence>
<feature type="domain" description="Aminoacyl-transfer RNA synthetases class-II family profile" evidence="15">
    <location>
        <begin position="216"/>
        <end position="486"/>
    </location>
</feature>
<dbReference type="PANTHER" id="PTHR11451:SF44">
    <property type="entry name" value="THREONINE--TRNA LIGASE, CHLOROPLASTIC_MITOCHONDRIAL 2"/>
    <property type="match status" value="1"/>
</dbReference>
<comment type="cofactor">
    <cofactor evidence="13">
        <name>Zn(2+)</name>
        <dbReference type="ChEBI" id="CHEBI:29105"/>
    </cofactor>
    <text evidence="13">Binds 1 zinc ion per subunit.</text>
</comment>
<keyword evidence="3 13" id="KW-0820">tRNA-binding</keyword>
<dbReference type="InterPro" id="IPR047246">
    <property type="entry name" value="ThrRS_anticodon"/>
</dbReference>
<dbReference type="PRINTS" id="PR01047">
    <property type="entry name" value="TRNASYNTHTHR"/>
</dbReference>
<dbReference type="SMART" id="SM00863">
    <property type="entry name" value="tRNA_SAD"/>
    <property type="match status" value="1"/>
</dbReference>
<dbReference type="NCBIfam" id="TIGR00418">
    <property type="entry name" value="thrS"/>
    <property type="match status" value="1"/>
</dbReference>
<dbReference type="InterPro" id="IPR002320">
    <property type="entry name" value="Thr-tRNA-ligase_IIa"/>
</dbReference>
<organism evidence="16 17">
    <name type="scientific">candidate division WWE3 bacterium CG10_big_fil_rev_8_21_14_0_10_32_10</name>
    <dbReference type="NCBI Taxonomy" id="1975090"/>
    <lineage>
        <taxon>Bacteria</taxon>
        <taxon>Katanobacteria</taxon>
    </lineage>
</organism>
<evidence type="ECO:0000256" key="10">
    <source>
        <dbReference type="ARBA" id="ARBA00022917"/>
    </source>
</evidence>
<dbReference type="InterPro" id="IPR033728">
    <property type="entry name" value="ThrRS_core"/>
</dbReference>
<evidence type="ECO:0000256" key="14">
    <source>
        <dbReference type="SAM" id="Coils"/>
    </source>
</evidence>
<keyword evidence="6 13" id="KW-0547">Nucleotide-binding</keyword>
<evidence type="ECO:0000256" key="11">
    <source>
        <dbReference type="ARBA" id="ARBA00023146"/>
    </source>
</evidence>
<keyword evidence="9 13" id="KW-0694">RNA-binding</keyword>
<dbReference type="EMBL" id="PCXU01000010">
    <property type="protein sequence ID" value="PIR43818.1"/>
    <property type="molecule type" value="Genomic_DNA"/>
</dbReference>
<dbReference type="InterPro" id="IPR012947">
    <property type="entry name" value="tRNA_SAD"/>
</dbReference>
<evidence type="ECO:0000256" key="12">
    <source>
        <dbReference type="ARBA" id="ARBA00049515"/>
    </source>
</evidence>
<keyword evidence="14" id="KW-0175">Coiled coil</keyword>
<dbReference type="InterPro" id="IPR002314">
    <property type="entry name" value="aa-tRNA-synt_IIb"/>
</dbReference>
<reference evidence="16 17" key="1">
    <citation type="submission" date="2017-09" db="EMBL/GenBank/DDBJ databases">
        <title>Depth-based differentiation of microbial function through sediment-hosted aquifers and enrichment of novel symbionts in the deep terrestrial subsurface.</title>
        <authorList>
            <person name="Probst A.J."/>
            <person name="Ladd B."/>
            <person name="Jarett J.K."/>
            <person name="Geller-Mcgrath D.E."/>
            <person name="Sieber C.M."/>
            <person name="Emerson J.B."/>
            <person name="Anantharaman K."/>
            <person name="Thomas B.C."/>
            <person name="Malmstrom R."/>
            <person name="Stieglmeier M."/>
            <person name="Klingl A."/>
            <person name="Woyke T."/>
            <person name="Ryan C.M."/>
            <person name="Banfield J.F."/>
        </authorList>
    </citation>
    <scope>NUCLEOTIDE SEQUENCE [LARGE SCALE GENOMIC DNA]</scope>
    <source>
        <strain evidence="16">CG10_big_fil_rev_8_21_14_0_10_32_10</strain>
    </source>
</reference>
<evidence type="ECO:0000256" key="13">
    <source>
        <dbReference type="HAMAP-Rule" id="MF_00184"/>
    </source>
</evidence>
<evidence type="ECO:0000313" key="16">
    <source>
        <dbReference type="EMBL" id="PIR43818.1"/>
    </source>
</evidence>
<dbReference type="AlphaFoldDB" id="A0A2H0RBC5"/>
<dbReference type="FunFam" id="3.30.930.10:FF:000002">
    <property type="entry name" value="Threonine--tRNA ligase"/>
    <property type="match status" value="1"/>
</dbReference>
<evidence type="ECO:0000256" key="7">
    <source>
        <dbReference type="ARBA" id="ARBA00022833"/>
    </source>
</evidence>
<dbReference type="FunFam" id="3.40.50.800:FF:000001">
    <property type="entry name" value="Threonine--tRNA ligase"/>
    <property type="match status" value="1"/>
</dbReference>